<comment type="caution">
    <text evidence="3">The sequence shown here is derived from an EMBL/GenBank/DDBJ whole genome shotgun (WGS) entry which is preliminary data.</text>
</comment>
<evidence type="ECO:0000256" key="1">
    <source>
        <dbReference type="ARBA" id="ARBA00022729"/>
    </source>
</evidence>
<dbReference type="Pfam" id="PF24068">
    <property type="entry name" value="TPD1_C"/>
    <property type="match status" value="1"/>
</dbReference>
<dbReference type="EMBL" id="JAJJMA010234953">
    <property type="protein sequence ID" value="MCL7042404.1"/>
    <property type="molecule type" value="Genomic_DNA"/>
</dbReference>
<dbReference type="PANTHER" id="PTHR33184">
    <property type="entry name" value="PROTEIN TAPETUM DETERMINANT 1-LIKE-RELATED"/>
    <property type="match status" value="1"/>
</dbReference>
<dbReference type="Proteomes" id="UP001177140">
    <property type="component" value="Unassembled WGS sequence"/>
</dbReference>
<accession>A0AA42AVY3</accession>
<dbReference type="PANTHER" id="PTHR33184:SF72">
    <property type="entry name" value="BETA-1,3-N-ACETYLGLUCOSAMINYLTRANSFERASE FAMILY PROTEIN"/>
    <property type="match status" value="1"/>
</dbReference>
<feature type="signal peptide" evidence="2">
    <location>
        <begin position="1"/>
        <end position="26"/>
    </location>
</feature>
<gene>
    <name evidence="3" type="ORF">MKW94_003999</name>
</gene>
<dbReference type="GO" id="GO:0001709">
    <property type="term" value="P:cell fate determination"/>
    <property type="evidence" value="ECO:0007669"/>
    <property type="project" value="TreeGrafter"/>
</dbReference>
<keyword evidence="4" id="KW-1185">Reference proteome</keyword>
<proteinExistence type="predicted"/>
<evidence type="ECO:0000313" key="3">
    <source>
        <dbReference type="EMBL" id="MCL7042404.1"/>
    </source>
</evidence>
<reference evidence="3" key="1">
    <citation type="submission" date="2022-03" db="EMBL/GenBank/DDBJ databases">
        <title>A functionally conserved STORR gene fusion in Papaver species that diverged 16.8 million years ago.</title>
        <authorList>
            <person name="Catania T."/>
        </authorList>
    </citation>
    <scope>NUCLEOTIDE SEQUENCE</scope>
    <source>
        <strain evidence="3">S-191538</strain>
    </source>
</reference>
<protein>
    <submittedName>
        <fullName evidence="3">Uncharacterized protein</fullName>
    </submittedName>
</protein>
<dbReference type="PROSITE" id="PS51257">
    <property type="entry name" value="PROKAR_LIPOPROTEIN"/>
    <property type="match status" value="1"/>
</dbReference>
<dbReference type="InterPro" id="IPR040361">
    <property type="entry name" value="TPD1"/>
</dbReference>
<organism evidence="3 4">
    <name type="scientific">Papaver nudicaule</name>
    <name type="common">Iceland poppy</name>
    <dbReference type="NCBI Taxonomy" id="74823"/>
    <lineage>
        <taxon>Eukaryota</taxon>
        <taxon>Viridiplantae</taxon>
        <taxon>Streptophyta</taxon>
        <taxon>Embryophyta</taxon>
        <taxon>Tracheophyta</taxon>
        <taxon>Spermatophyta</taxon>
        <taxon>Magnoliopsida</taxon>
        <taxon>Ranunculales</taxon>
        <taxon>Papaveraceae</taxon>
        <taxon>Papaveroideae</taxon>
        <taxon>Papaver</taxon>
    </lineage>
</organism>
<evidence type="ECO:0000256" key="2">
    <source>
        <dbReference type="SAM" id="SignalP"/>
    </source>
</evidence>
<dbReference type="AlphaFoldDB" id="A0AA42AVY3"/>
<keyword evidence="1 2" id="KW-0732">Signal</keyword>
<feature type="chain" id="PRO_5041375751" evidence="2">
    <location>
        <begin position="27"/>
        <end position="114"/>
    </location>
</feature>
<evidence type="ECO:0000313" key="4">
    <source>
        <dbReference type="Proteomes" id="UP001177140"/>
    </source>
</evidence>
<sequence length="114" mass="12945">MLTDKHHLFVCQVVLYLNLWGGSCQCEWSNIKISQSPTPFQIHGKPEYESDVMINCPEFDNTESVDPSIYEQTGGDLCRLKNGEAVFQNDTIKFKYAWDTPFAQTPSSSRISCS</sequence>
<name>A0AA42AVY3_PAPNU</name>